<keyword evidence="10" id="KW-0695">RNA-directed DNA polymerase</keyword>
<evidence type="ECO:0000256" key="3">
    <source>
        <dbReference type="ARBA" id="ARBA00022722"/>
    </source>
</evidence>
<keyword evidence="5" id="KW-0255">Endonuclease</keyword>
<dbReference type="GO" id="GO:0016787">
    <property type="term" value="F:hydrolase activity"/>
    <property type="evidence" value="ECO:0007669"/>
    <property type="project" value="UniProtKB-KW"/>
</dbReference>
<keyword evidence="11" id="KW-0808">Transferase</keyword>
<dbReference type="Gene3D" id="3.30.420.10">
    <property type="entry name" value="Ribonuclease H-like superfamily/Ribonuclease H"/>
    <property type="match status" value="1"/>
</dbReference>
<dbReference type="InterPro" id="IPR012337">
    <property type="entry name" value="RNaseH-like_sf"/>
</dbReference>
<dbReference type="GO" id="GO:0015074">
    <property type="term" value="P:DNA integration"/>
    <property type="evidence" value="ECO:0007669"/>
    <property type="project" value="UniProtKB-KW"/>
</dbReference>
<dbReference type="InterPro" id="IPR036397">
    <property type="entry name" value="RNaseH_sf"/>
</dbReference>
<comment type="catalytic activity">
    <reaction evidence="14">
        <text>DNA(n) + a 2'-deoxyribonucleoside 5'-triphosphate = DNA(n+1) + diphosphate</text>
        <dbReference type="Rhea" id="RHEA:22508"/>
        <dbReference type="Rhea" id="RHEA-COMP:17339"/>
        <dbReference type="Rhea" id="RHEA-COMP:17340"/>
        <dbReference type="ChEBI" id="CHEBI:33019"/>
        <dbReference type="ChEBI" id="CHEBI:61560"/>
        <dbReference type="ChEBI" id="CHEBI:173112"/>
        <dbReference type="EC" id="2.7.7.7"/>
    </reaction>
</comment>
<keyword evidence="4" id="KW-0479">Metal-binding</keyword>
<evidence type="ECO:0000256" key="12">
    <source>
        <dbReference type="ARBA" id="ARBA00023172"/>
    </source>
</evidence>
<keyword evidence="8" id="KW-0694">RNA-binding</keyword>
<evidence type="ECO:0000256" key="13">
    <source>
        <dbReference type="ARBA" id="ARBA00048173"/>
    </source>
</evidence>
<dbReference type="Proteomes" id="UP000310158">
    <property type="component" value="Unassembled WGS sequence"/>
</dbReference>
<comment type="catalytic activity">
    <reaction evidence="13">
        <text>DNA(n) + a 2'-deoxyribonucleoside 5'-triphosphate = DNA(n+1) + diphosphate</text>
        <dbReference type="Rhea" id="RHEA:22508"/>
        <dbReference type="Rhea" id="RHEA-COMP:17339"/>
        <dbReference type="Rhea" id="RHEA-COMP:17340"/>
        <dbReference type="ChEBI" id="CHEBI:33019"/>
        <dbReference type="ChEBI" id="CHEBI:61560"/>
        <dbReference type="ChEBI" id="CHEBI:173112"/>
        <dbReference type="EC" id="2.7.7.49"/>
    </reaction>
</comment>
<keyword evidence="7" id="KW-0460">Magnesium</keyword>
<keyword evidence="3" id="KW-0540">Nuclease</keyword>
<feature type="domain" description="Integrase catalytic" evidence="15">
    <location>
        <begin position="1"/>
        <end position="167"/>
    </location>
</feature>
<keyword evidence="17" id="KW-1185">Reference proteome</keyword>
<evidence type="ECO:0000256" key="8">
    <source>
        <dbReference type="ARBA" id="ARBA00022884"/>
    </source>
</evidence>
<keyword evidence="9" id="KW-0229">DNA integration</keyword>
<evidence type="ECO:0000256" key="14">
    <source>
        <dbReference type="ARBA" id="ARBA00049244"/>
    </source>
</evidence>
<dbReference type="InterPro" id="IPR001584">
    <property type="entry name" value="Integrase_cat-core"/>
</dbReference>
<evidence type="ECO:0000256" key="11">
    <source>
        <dbReference type="ARBA" id="ARBA00022932"/>
    </source>
</evidence>
<dbReference type="GO" id="GO:0046872">
    <property type="term" value="F:metal ion binding"/>
    <property type="evidence" value="ECO:0007669"/>
    <property type="project" value="UniProtKB-KW"/>
</dbReference>
<dbReference type="AlphaFoldDB" id="A0A4S4LZR4"/>
<proteinExistence type="predicted"/>
<sequence>MLAYSTSWEKTWTFGHPSVSSHFGMQYFISFIDDATSWKVVYTLHLKSQVFKAFKRYEAYTENATGFKMKSTQDDKGGEYMSNEWIQFCDDHGIVRRHTVRNQPQQNGVADRANRTIIETLTTMLHESHLPLSFWGEALATFAHVWNCLSTFTLTGFTPYGPGMVRS</sequence>
<dbReference type="GO" id="GO:0032196">
    <property type="term" value="P:transposition"/>
    <property type="evidence" value="ECO:0007669"/>
    <property type="project" value="UniProtKB-KW"/>
</dbReference>
<evidence type="ECO:0000256" key="2">
    <source>
        <dbReference type="ARBA" id="ARBA00022695"/>
    </source>
</evidence>
<gene>
    <name evidence="16" type="ORF">EW146_g3206</name>
</gene>
<evidence type="ECO:0000256" key="10">
    <source>
        <dbReference type="ARBA" id="ARBA00022918"/>
    </source>
</evidence>
<dbReference type="OrthoDB" id="3243429at2759"/>
<evidence type="ECO:0000259" key="15">
    <source>
        <dbReference type="PROSITE" id="PS50994"/>
    </source>
</evidence>
<dbReference type="SUPFAM" id="SSF53098">
    <property type="entry name" value="Ribonuclease H-like"/>
    <property type="match status" value="1"/>
</dbReference>
<dbReference type="PANTHER" id="PTHR42648:SF11">
    <property type="entry name" value="TRANSPOSON TY4-P GAG-POL POLYPROTEIN"/>
    <property type="match status" value="1"/>
</dbReference>
<accession>A0A4S4LZR4</accession>
<evidence type="ECO:0000313" key="17">
    <source>
        <dbReference type="Proteomes" id="UP000310158"/>
    </source>
</evidence>
<dbReference type="GO" id="GO:0003887">
    <property type="term" value="F:DNA-directed DNA polymerase activity"/>
    <property type="evidence" value="ECO:0007669"/>
    <property type="project" value="UniProtKB-KW"/>
</dbReference>
<evidence type="ECO:0000256" key="9">
    <source>
        <dbReference type="ARBA" id="ARBA00022908"/>
    </source>
</evidence>
<dbReference type="GO" id="GO:0006310">
    <property type="term" value="P:DNA recombination"/>
    <property type="evidence" value="ECO:0007669"/>
    <property type="project" value="UniProtKB-KW"/>
</dbReference>
<protein>
    <recommendedName>
        <fullName evidence="15">Integrase catalytic domain-containing protein</fullName>
    </recommendedName>
</protein>
<evidence type="ECO:0000256" key="7">
    <source>
        <dbReference type="ARBA" id="ARBA00022842"/>
    </source>
</evidence>
<keyword evidence="6" id="KW-0378">Hydrolase</keyword>
<evidence type="ECO:0000313" key="16">
    <source>
        <dbReference type="EMBL" id="THH17647.1"/>
    </source>
</evidence>
<evidence type="ECO:0000256" key="1">
    <source>
        <dbReference type="ARBA" id="ARBA00022578"/>
    </source>
</evidence>
<dbReference type="EMBL" id="SGPL01000103">
    <property type="protein sequence ID" value="THH17647.1"/>
    <property type="molecule type" value="Genomic_DNA"/>
</dbReference>
<dbReference type="GO" id="GO:0003964">
    <property type="term" value="F:RNA-directed DNA polymerase activity"/>
    <property type="evidence" value="ECO:0007669"/>
    <property type="project" value="UniProtKB-KW"/>
</dbReference>
<name>A0A4S4LZR4_9AGAM</name>
<keyword evidence="2" id="KW-0548">Nucleotidyltransferase</keyword>
<evidence type="ECO:0000256" key="4">
    <source>
        <dbReference type="ARBA" id="ARBA00022723"/>
    </source>
</evidence>
<evidence type="ECO:0000256" key="5">
    <source>
        <dbReference type="ARBA" id="ARBA00022759"/>
    </source>
</evidence>
<dbReference type="PANTHER" id="PTHR42648">
    <property type="entry name" value="TRANSPOSASE, PUTATIVE-RELATED"/>
    <property type="match status" value="1"/>
</dbReference>
<comment type="caution">
    <text evidence="16">The sequence shown here is derived from an EMBL/GenBank/DDBJ whole genome shotgun (WGS) entry which is preliminary data.</text>
</comment>
<dbReference type="GO" id="GO:0004519">
    <property type="term" value="F:endonuclease activity"/>
    <property type="evidence" value="ECO:0007669"/>
    <property type="project" value="UniProtKB-KW"/>
</dbReference>
<dbReference type="InterPro" id="IPR039537">
    <property type="entry name" value="Retrotran_Ty1/copia-like"/>
</dbReference>
<keyword evidence="12" id="KW-0233">DNA recombination</keyword>
<dbReference type="GO" id="GO:0005634">
    <property type="term" value="C:nucleus"/>
    <property type="evidence" value="ECO:0007669"/>
    <property type="project" value="UniProtKB-ARBA"/>
</dbReference>
<evidence type="ECO:0000256" key="6">
    <source>
        <dbReference type="ARBA" id="ARBA00022801"/>
    </source>
</evidence>
<keyword evidence="11" id="KW-0239">DNA-directed DNA polymerase</keyword>
<reference evidence="16 17" key="1">
    <citation type="submission" date="2019-02" db="EMBL/GenBank/DDBJ databases">
        <title>Genome sequencing of the rare red list fungi Bondarzewia mesenterica.</title>
        <authorList>
            <person name="Buettner E."/>
            <person name="Kellner H."/>
        </authorList>
    </citation>
    <scope>NUCLEOTIDE SEQUENCE [LARGE SCALE GENOMIC DNA]</scope>
    <source>
        <strain evidence="16 17">DSM 108281</strain>
    </source>
</reference>
<dbReference type="PROSITE" id="PS50994">
    <property type="entry name" value="INTEGRASE"/>
    <property type="match status" value="1"/>
</dbReference>
<dbReference type="GO" id="GO:0003723">
    <property type="term" value="F:RNA binding"/>
    <property type="evidence" value="ECO:0007669"/>
    <property type="project" value="UniProtKB-KW"/>
</dbReference>
<keyword evidence="1" id="KW-0815">Transposition</keyword>
<organism evidence="16 17">
    <name type="scientific">Bondarzewia mesenterica</name>
    <dbReference type="NCBI Taxonomy" id="1095465"/>
    <lineage>
        <taxon>Eukaryota</taxon>
        <taxon>Fungi</taxon>
        <taxon>Dikarya</taxon>
        <taxon>Basidiomycota</taxon>
        <taxon>Agaricomycotina</taxon>
        <taxon>Agaricomycetes</taxon>
        <taxon>Russulales</taxon>
        <taxon>Bondarzewiaceae</taxon>
        <taxon>Bondarzewia</taxon>
    </lineage>
</organism>